<keyword evidence="1" id="KW-0732">Signal</keyword>
<protein>
    <recommendedName>
        <fullName evidence="4">Tetratricopeptide repeat protein</fullName>
    </recommendedName>
</protein>
<feature type="signal peptide" evidence="1">
    <location>
        <begin position="1"/>
        <end position="19"/>
    </location>
</feature>
<dbReference type="InterPro" id="IPR011990">
    <property type="entry name" value="TPR-like_helical_dom_sf"/>
</dbReference>
<organism evidence="2 3">
    <name type="scientific">Niabella digestorum</name>
    <dbReference type="NCBI Taxonomy" id="3117701"/>
    <lineage>
        <taxon>Bacteria</taxon>
        <taxon>Pseudomonadati</taxon>
        <taxon>Bacteroidota</taxon>
        <taxon>Chitinophagia</taxon>
        <taxon>Chitinophagales</taxon>
        <taxon>Chitinophagaceae</taxon>
        <taxon>Niabella</taxon>
    </lineage>
</organism>
<sequence>MKKIILLAFAACSTVGVFAQKYDDIKGMLALGQYAKAKELYDKNSANEKFFTKPEGYLIKAAIFSALAVDESKAAESVTNRNAADEALKKYKELDAEMKLLEDPIYRNTPYNLYAAYFNAGVADINDKKYEDAYDKLKNTVEYSDLLISKKIIDKKMDTAALYYAGLLAENIKRPEDAAKYYLRLSEAKIKEYNGTSYESVYQGLMRYYASKNDSENFEKYKALGKELYPDSEFFTYSMLDFALGSSSDFNERLASLEKHIASNPDDYRANLALAEIIYDTIDSRKEGAVRPDNYDELETKMINALKKAASLKPEEVQPYLLMGDHYLLKSEKFREAMIAAETEVTKKGSKATAQDKQKYADAKKAYNEVYDLAKDSYEKAAELYGKMPQLDANQKRSYRVIAGNLAEYYSYKIEDAKGADRDKFAAQEKKWDDLFSKLK</sequence>
<evidence type="ECO:0000313" key="2">
    <source>
        <dbReference type="EMBL" id="MEE6187904.1"/>
    </source>
</evidence>
<dbReference type="Gene3D" id="1.25.40.10">
    <property type="entry name" value="Tetratricopeptide repeat domain"/>
    <property type="match status" value="1"/>
</dbReference>
<evidence type="ECO:0000313" key="3">
    <source>
        <dbReference type="Proteomes" id="UP001357452"/>
    </source>
</evidence>
<evidence type="ECO:0000256" key="1">
    <source>
        <dbReference type="SAM" id="SignalP"/>
    </source>
</evidence>
<dbReference type="EMBL" id="JAZGLY010000007">
    <property type="protein sequence ID" value="MEE6187904.1"/>
    <property type="molecule type" value="Genomic_DNA"/>
</dbReference>
<evidence type="ECO:0008006" key="4">
    <source>
        <dbReference type="Google" id="ProtNLM"/>
    </source>
</evidence>
<reference evidence="2 3" key="1">
    <citation type="submission" date="2024-01" db="EMBL/GenBank/DDBJ databases">
        <title>Niabella digestum sp. nov., isolated from waste digestion system.</title>
        <authorList>
            <person name="Zhang L."/>
        </authorList>
    </citation>
    <scope>NUCLEOTIDE SEQUENCE [LARGE SCALE GENOMIC DNA]</scope>
    <source>
        <strain evidence="2 3">A18</strain>
    </source>
</reference>
<proteinExistence type="predicted"/>
<keyword evidence="3" id="KW-1185">Reference proteome</keyword>
<accession>A0ABU7RIU7</accession>
<comment type="caution">
    <text evidence="2">The sequence shown here is derived from an EMBL/GenBank/DDBJ whole genome shotgun (WGS) entry which is preliminary data.</text>
</comment>
<dbReference type="RefSeq" id="WP_330975310.1">
    <property type="nucleotide sequence ID" value="NZ_JAZGLY010000007.1"/>
</dbReference>
<dbReference type="Proteomes" id="UP001357452">
    <property type="component" value="Unassembled WGS sequence"/>
</dbReference>
<feature type="chain" id="PRO_5046356583" description="Tetratricopeptide repeat protein" evidence="1">
    <location>
        <begin position="20"/>
        <end position="440"/>
    </location>
</feature>
<name>A0ABU7RIU7_9BACT</name>
<gene>
    <name evidence="2" type="ORF">V2H41_11535</name>
</gene>